<gene>
    <name evidence="1" type="ORF">SCOCK_370021</name>
</gene>
<dbReference type="Proteomes" id="UP001152519">
    <property type="component" value="Unassembled WGS sequence"/>
</dbReference>
<organism evidence="1 2">
    <name type="scientific">Actinacidiphila cocklensis</name>
    <dbReference type="NCBI Taxonomy" id="887465"/>
    <lineage>
        <taxon>Bacteria</taxon>
        <taxon>Bacillati</taxon>
        <taxon>Actinomycetota</taxon>
        <taxon>Actinomycetes</taxon>
        <taxon>Kitasatosporales</taxon>
        <taxon>Streptomycetaceae</taxon>
        <taxon>Actinacidiphila</taxon>
    </lineage>
</organism>
<dbReference type="AlphaFoldDB" id="A0A9W4GUM6"/>
<comment type="caution">
    <text evidence="1">The sequence shown here is derived from an EMBL/GenBank/DDBJ whole genome shotgun (WGS) entry which is preliminary data.</text>
</comment>
<name>A0A9W4GUM6_9ACTN</name>
<dbReference type="EMBL" id="CAJSLV010000067">
    <property type="protein sequence ID" value="CAG6395870.1"/>
    <property type="molecule type" value="Genomic_DNA"/>
</dbReference>
<evidence type="ECO:0000313" key="2">
    <source>
        <dbReference type="Proteomes" id="UP001152519"/>
    </source>
</evidence>
<sequence>MDRMGLPEQGRALQKAMYEDLERAFAVSPDPMYQMRAPWLAPRTLAECHTVDGSLQSLTLAYGPWDTDQPHIRVTTWRDLPGQDFEPDAPADLLDAPGEGITIGIDGNATAATLVRLASTAWLLRADPGRVHLLASGRGPTGDLSFEPLADIKPVIDARRRLLTSTVKGLPHRAP</sequence>
<proteinExistence type="predicted"/>
<accession>A0A9W4GUM6</accession>
<protein>
    <submittedName>
        <fullName evidence="1">Uncharacterized protein</fullName>
    </submittedName>
</protein>
<evidence type="ECO:0000313" key="1">
    <source>
        <dbReference type="EMBL" id="CAG6395870.1"/>
    </source>
</evidence>
<keyword evidence="2" id="KW-1185">Reference proteome</keyword>
<dbReference type="RefSeq" id="WP_251493348.1">
    <property type="nucleotide sequence ID" value="NZ_CAJSLV010000067.1"/>
</dbReference>
<reference evidence="1" key="1">
    <citation type="submission" date="2021-05" db="EMBL/GenBank/DDBJ databases">
        <authorList>
            <person name="Arsene-Ploetze F."/>
        </authorList>
    </citation>
    <scope>NUCLEOTIDE SEQUENCE</scope>
    <source>
        <strain evidence="1">DSM 42138</strain>
    </source>
</reference>